<keyword evidence="6" id="KW-0999">Mitochondrion inner membrane</keyword>
<keyword evidence="7" id="KW-0249">Electron transport</keyword>
<evidence type="ECO:0000256" key="5">
    <source>
        <dbReference type="ARBA" id="ARBA00022660"/>
    </source>
</evidence>
<name>A0A8D1DQU7_PIG</name>
<dbReference type="GO" id="GO:0045275">
    <property type="term" value="C:respiratory chain complex III"/>
    <property type="evidence" value="ECO:0007669"/>
    <property type="project" value="InterPro"/>
</dbReference>
<dbReference type="Ensembl" id="ENSSSCT00040024539.1">
    <property type="protein sequence ID" value="ENSSSCP00040010407.1"/>
    <property type="gene ID" value="ENSSSCG00040018167.1"/>
</dbReference>
<comment type="similarity">
    <text evidence="2">Belongs to the UQCRB/QCR7 family.</text>
</comment>
<dbReference type="PANTHER" id="PTHR12022">
    <property type="entry name" value="UBIQUINOL-CYTOCHROME C REDUCTASE COMPLEX 14 KD PROTEIN"/>
    <property type="match status" value="1"/>
</dbReference>
<dbReference type="InterPro" id="IPR036544">
    <property type="entry name" value="QCR7_sf"/>
</dbReference>
<dbReference type="GO" id="GO:0006122">
    <property type="term" value="P:mitochondrial electron transport, ubiquinol to cytochrome c"/>
    <property type="evidence" value="ECO:0007669"/>
    <property type="project" value="InterPro"/>
</dbReference>
<keyword evidence="5" id="KW-0679">Respiratory chain</keyword>
<dbReference type="Proteomes" id="UP000694722">
    <property type="component" value="Unplaced"/>
</dbReference>
<dbReference type="GO" id="GO:0005743">
    <property type="term" value="C:mitochondrial inner membrane"/>
    <property type="evidence" value="ECO:0007669"/>
    <property type="project" value="UniProtKB-SubCell"/>
</dbReference>
<sequence length="78" mass="9578">CMMITIYEDEKDTSIRRLSENLYNHRVFCIKRASDLTMRLQILPKEQRTNYEEEKFHLEPHPREVIWERKGRAAWAKK</sequence>
<evidence type="ECO:0000313" key="13">
    <source>
        <dbReference type="Proteomes" id="UP000694722"/>
    </source>
</evidence>
<evidence type="ECO:0000256" key="4">
    <source>
        <dbReference type="ARBA" id="ARBA00022448"/>
    </source>
</evidence>
<evidence type="ECO:0000256" key="7">
    <source>
        <dbReference type="ARBA" id="ARBA00022982"/>
    </source>
</evidence>
<evidence type="ECO:0000256" key="6">
    <source>
        <dbReference type="ARBA" id="ARBA00022792"/>
    </source>
</evidence>
<dbReference type="PANTHER" id="PTHR12022:SF12">
    <property type="entry name" value="CYTOCHROME B-C1 COMPLEX SUBUNIT 7"/>
    <property type="match status" value="1"/>
</dbReference>
<dbReference type="AlphaFoldDB" id="A0A8D1DQU7"/>
<dbReference type="Gene3D" id="1.10.1090.10">
    <property type="entry name" value="Cytochrome b-c1 complex subunit 7"/>
    <property type="match status" value="1"/>
</dbReference>
<evidence type="ECO:0000256" key="8">
    <source>
        <dbReference type="ARBA" id="ARBA00023128"/>
    </source>
</evidence>
<keyword evidence="8" id="KW-0496">Mitochondrion</keyword>
<keyword evidence="4" id="KW-0813">Transport</keyword>
<accession>A0A8D1DQU7</accession>
<protein>
    <recommendedName>
        <fullName evidence="3">Cytochrome b-c1 complex subunit 7</fullName>
    </recommendedName>
    <alternativeName>
        <fullName evidence="10">Complex III subunit VII</fullName>
    </alternativeName>
    <alternativeName>
        <fullName evidence="11">Ubiquinol-cytochrome c reductase complex 14 kDa protein</fullName>
    </alternativeName>
</protein>
<evidence type="ECO:0000256" key="11">
    <source>
        <dbReference type="ARBA" id="ARBA00032927"/>
    </source>
</evidence>
<evidence type="ECO:0000313" key="12">
    <source>
        <dbReference type="Ensembl" id="ENSSSCP00040010407.1"/>
    </source>
</evidence>
<proteinExistence type="inferred from homology"/>
<evidence type="ECO:0000256" key="2">
    <source>
        <dbReference type="ARBA" id="ARBA00008554"/>
    </source>
</evidence>
<keyword evidence="9" id="KW-0472">Membrane</keyword>
<evidence type="ECO:0000256" key="3">
    <source>
        <dbReference type="ARBA" id="ARBA00016323"/>
    </source>
</evidence>
<evidence type="ECO:0000256" key="9">
    <source>
        <dbReference type="ARBA" id="ARBA00023136"/>
    </source>
</evidence>
<dbReference type="SUPFAM" id="SSF81524">
    <property type="entry name" value="14 kDa protein of cytochrome bc1 complex (Ubiquinol-cytochrome c reductase)"/>
    <property type="match status" value="1"/>
</dbReference>
<dbReference type="InterPro" id="IPR003197">
    <property type="entry name" value="QCR7"/>
</dbReference>
<evidence type="ECO:0000256" key="1">
    <source>
        <dbReference type="ARBA" id="ARBA00004443"/>
    </source>
</evidence>
<organism evidence="12 13">
    <name type="scientific">Sus scrofa</name>
    <name type="common">Pig</name>
    <dbReference type="NCBI Taxonomy" id="9823"/>
    <lineage>
        <taxon>Eukaryota</taxon>
        <taxon>Metazoa</taxon>
        <taxon>Chordata</taxon>
        <taxon>Craniata</taxon>
        <taxon>Vertebrata</taxon>
        <taxon>Euteleostomi</taxon>
        <taxon>Mammalia</taxon>
        <taxon>Eutheria</taxon>
        <taxon>Laurasiatheria</taxon>
        <taxon>Artiodactyla</taxon>
        <taxon>Suina</taxon>
        <taxon>Suidae</taxon>
        <taxon>Sus</taxon>
    </lineage>
</organism>
<evidence type="ECO:0000256" key="10">
    <source>
        <dbReference type="ARBA" id="ARBA00031021"/>
    </source>
</evidence>
<reference evidence="12" key="1">
    <citation type="submission" date="2025-08" db="UniProtKB">
        <authorList>
            <consortium name="Ensembl"/>
        </authorList>
    </citation>
    <scope>IDENTIFICATION</scope>
</reference>
<dbReference type="Pfam" id="PF02271">
    <property type="entry name" value="UCR_14kD"/>
    <property type="match status" value="1"/>
</dbReference>
<comment type="subcellular location">
    <subcellularLocation>
        <location evidence="1">Mitochondrion inner membrane</location>
        <topology evidence="1">Peripheral membrane protein</topology>
        <orientation evidence="1">Matrix side</orientation>
    </subcellularLocation>
</comment>